<reference evidence="4 5" key="1">
    <citation type="submission" date="2020-09" db="EMBL/GenBank/DDBJ databases">
        <title>Sinomicrobium weinanense sp. nov., a halophilic bacteria isolated from saline-alkali soil.</title>
        <authorList>
            <person name="Wu P."/>
            <person name="Ren H."/>
            <person name="Mei Y."/>
            <person name="Liang Y."/>
            <person name="Chen Z."/>
        </authorList>
    </citation>
    <scope>NUCLEOTIDE SEQUENCE [LARGE SCALE GENOMIC DNA]</scope>
    <source>
        <strain evidence="4 5">FJxs</strain>
    </source>
</reference>
<dbReference type="Gene3D" id="3.20.20.490">
    <property type="entry name" value="GxGYxYP glycoside hydrolase, C-terminal domain"/>
    <property type="match status" value="1"/>
</dbReference>
<feature type="domain" description="GxGYxYP putative glycoside hydrolase C-terminal" evidence="2">
    <location>
        <begin position="360"/>
        <end position="584"/>
    </location>
</feature>
<evidence type="ECO:0000313" key="5">
    <source>
        <dbReference type="Proteomes" id="UP000653730"/>
    </source>
</evidence>
<evidence type="ECO:0008006" key="6">
    <source>
        <dbReference type="Google" id="ProtNLM"/>
    </source>
</evidence>
<name>A0A926JV10_9FLAO</name>
<feature type="domain" description="GxGYxYP putative glycoside hydrolase third N-terminal" evidence="3">
    <location>
        <begin position="250"/>
        <end position="333"/>
    </location>
</feature>
<protein>
    <recommendedName>
        <fullName evidence="6">GxGYxY sequence motif-containing protein</fullName>
    </recommendedName>
</protein>
<keyword evidence="1" id="KW-0732">Signal</keyword>
<evidence type="ECO:0000259" key="3">
    <source>
        <dbReference type="Pfam" id="PF20958"/>
    </source>
</evidence>
<keyword evidence="5" id="KW-1185">Reference proteome</keyword>
<dbReference type="InterPro" id="IPR025832">
    <property type="entry name" value="GxGYxYP_C"/>
</dbReference>
<comment type="caution">
    <text evidence="4">The sequence shown here is derived from an EMBL/GenBank/DDBJ whole genome shotgun (WGS) entry which is preliminary data.</text>
</comment>
<dbReference type="EMBL" id="JACVDC010000083">
    <property type="protein sequence ID" value="MBC9797990.1"/>
    <property type="molecule type" value="Genomic_DNA"/>
</dbReference>
<evidence type="ECO:0000313" key="4">
    <source>
        <dbReference type="EMBL" id="MBC9797990.1"/>
    </source>
</evidence>
<evidence type="ECO:0000256" key="1">
    <source>
        <dbReference type="SAM" id="SignalP"/>
    </source>
</evidence>
<dbReference type="AlphaFoldDB" id="A0A926JV10"/>
<feature type="signal peptide" evidence="1">
    <location>
        <begin position="1"/>
        <end position="23"/>
    </location>
</feature>
<proteinExistence type="predicted"/>
<sequence>MKSKHIKMISKLISLLAIIMALKGCDNYDSPNPNDYADQETTSGLYLEQYDPVSDKGQYWLPEMSVKPKKYWGCVEIIPIGNINELGETEKIRGLQYHLLCQSLAGLANRAVEQGKSEIGVWLHDHSGKESYKLAKAGLERLGIYEQGLQSGLELARNDYGPTDGVELQLKGLFDGYVLTDVENNPESNIVASVASHVYNSIIVDVRDKDYYEEAGYTMTYDATRKTTLDAWNEFKDKCNNKALVVMPVQTGELREFAIRNNLFVINLNKEHGNPSAGQNSQLFEEVLEWLAPNAPVYGWEQGVNEDVFVGKISEYGKIMVPYDWAYNTSLTSILYKERQPGLAKVQNPQFMDFEDGSDKYVSFYLSDGDNVQWMLNDFGGSEYYSHPLANGTKMSFGLPIDNLSMIAPDINQAFFDRQGKNNTLVQTFGGGYNYADTFGMNSSRASELQNLAEATAAHMRQHRVKVLGLIAKDVRSAAAREAYQAYIDANDQLEGVIAVQYTPYAGGQGEIMWMTNARGYDIPIITVKYSIWNFGDHNNENEGTPTYIANKVNSDSGENPFNLVAVHAWSSFADIGESQDEVGENNGNYVKGPGAAQLCIGKLKGNTKVVNVEELIWRVRMHYRSEQTKEFLNTYF</sequence>
<dbReference type="InterPro" id="IPR038410">
    <property type="entry name" value="GxGYxYP_C_sf"/>
</dbReference>
<gene>
    <name evidence="4" type="ORF">IBL28_18605</name>
</gene>
<feature type="chain" id="PRO_5037680740" description="GxGYxY sequence motif-containing protein" evidence="1">
    <location>
        <begin position="24"/>
        <end position="637"/>
    </location>
</feature>
<organism evidence="4 5">
    <name type="scientific">Sinomicrobium weinanense</name>
    <dbReference type="NCBI Taxonomy" id="2842200"/>
    <lineage>
        <taxon>Bacteria</taxon>
        <taxon>Pseudomonadati</taxon>
        <taxon>Bacteroidota</taxon>
        <taxon>Flavobacteriia</taxon>
        <taxon>Flavobacteriales</taxon>
        <taxon>Flavobacteriaceae</taxon>
        <taxon>Sinomicrobium</taxon>
    </lineage>
</organism>
<dbReference type="Proteomes" id="UP000653730">
    <property type="component" value="Unassembled WGS sequence"/>
</dbReference>
<dbReference type="Pfam" id="PF14323">
    <property type="entry name" value="GxGYxYP_C"/>
    <property type="match status" value="1"/>
</dbReference>
<dbReference type="Pfam" id="PF20958">
    <property type="entry name" value="GxGYxYP_N_3rd"/>
    <property type="match status" value="1"/>
</dbReference>
<dbReference type="PANTHER" id="PTHR37321:SF1">
    <property type="entry name" value="EXPORTED PROTEIN"/>
    <property type="match status" value="1"/>
</dbReference>
<dbReference type="InterPro" id="IPR048309">
    <property type="entry name" value="GxGYxYP_N_3rd"/>
</dbReference>
<evidence type="ECO:0000259" key="2">
    <source>
        <dbReference type="Pfam" id="PF14323"/>
    </source>
</evidence>
<dbReference type="PANTHER" id="PTHR37321">
    <property type="entry name" value="EXPORTED PROTEIN-RELATED"/>
    <property type="match status" value="1"/>
</dbReference>
<accession>A0A926JV10</accession>